<keyword evidence="3" id="KW-0732">Signal</keyword>
<dbReference type="EMBL" id="JACHWR010000020">
    <property type="protein sequence ID" value="MBB3045723.1"/>
    <property type="molecule type" value="Genomic_DNA"/>
</dbReference>
<accession>A0A7W4Z439</accession>
<feature type="region of interest" description="Disordered" evidence="1">
    <location>
        <begin position="262"/>
        <end position="317"/>
    </location>
</feature>
<keyword evidence="2" id="KW-1133">Transmembrane helix</keyword>
<name>A0A7W4Z439_9ACTN</name>
<feature type="compositionally biased region" description="Acidic residues" evidence="1">
    <location>
        <begin position="290"/>
        <end position="307"/>
    </location>
</feature>
<keyword evidence="2" id="KW-0472">Membrane</keyword>
<evidence type="ECO:0000256" key="2">
    <source>
        <dbReference type="SAM" id="Phobius"/>
    </source>
</evidence>
<evidence type="ECO:0000313" key="4">
    <source>
        <dbReference type="EMBL" id="MBB3045723.1"/>
    </source>
</evidence>
<feature type="chain" id="PRO_5031222247" description="Glycoprotein" evidence="3">
    <location>
        <begin position="28"/>
        <end position="732"/>
    </location>
</feature>
<dbReference type="InterPro" id="IPR046112">
    <property type="entry name" value="DUF6049"/>
</dbReference>
<protein>
    <recommendedName>
        <fullName evidence="6">Glycoprotein</fullName>
    </recommendedName>
</protein>
<evidence type="ECO:0000256" key="1">
    <source>
        <dbReference type="SAM" id="MobiDB-lite"/>
    </source>
</evidence>
<keyword evidence="2" id="KW-0812">Transmembrane</keyword>
<sequence>MLRPVSLLPALVAAALAGLLLTPPATAGETKATSKATSKVDAAPLEVTLETLSPSTLPRRGPMRVSGSVTNVDDQAWTTINLYSFISDAPMTTTAELADAATAGSEDFVGERVTDPGPYYTIEQLAPGETRDFSFSVPRKRIAAESPRGVAVDAPGVYWFGVHALGQAAEPRDEFADGRARTFLPLVPETSRSVDTALVLPVRRSVQHEADGRIANLTRWTRTFGGTGQLRRIADFGTTAGDHPISWLVDPAVVDAAVRIGEGNPPRTIEPTIEPEEPDGGESGSPSPSEDPEATDDATDGEADEGASPDTGTEDPAVTEAAAAAATDWLARLQSALDGHEVLGLPYGDLDVAGAASHDPATYRAARDRTGTELAPWGLPMTPVIAPPSGFLSTAALDLADTGTQVLVSDQVFGDRADNAPTVARTDGHAMVVASSGAASGGPGPGDPLSPLSVRQRIVSEAAVRLLTPGRKPLVAVLPQGWAPETSYGFFDGLDTGWLRLTTVDDIARRTGREVPADRIVYPDSQREAELDPLDFAAANGLTEAGAMLQNLLTLNDQVGTDVQDEALTDVSYANRRLPLVSRASAVRSRAWIEQRLGSVTVEAPKAVILSSGSGRFSATVTNGLDQPVTVRLEAQTDPALEVVVPDDDVEIAPHSRSTILLNASSSAIGVRNVTLLLTDSDGVPIGSSDSLPIRSNRVSNVIWLILGTGVALLFATIVVRLVRRIRTATRP</sequence>
<feature type="transmembrane region" description="Helical" evidence="2">
    <location>
        <begin position="702"/>
        <end position="723"/>
    </location>
</feature>
<keyword evidence="5" id="KW-1185">Reference proteome</keyword>
<comment type="caution">
    <text evidence="4">The sequence shown here is derived from an EMBL/GenBank/DDBJ whole genome shotgun (WGS) entry which is preliminary data.</text>
</comment>
<evidence type="ECO:0000313" key="5">
    <source>
        <dbReference type="Proteomes" id="UP000589626"/>
    </source>
</evidence>
<dbReference type="Pfam" id="PF19516">
    <property type="entry name" value="DUF6049"/>
    <property type="match status" value="1"/>
</dbReference>
<gene>
    <name evidence="4" type="ORF">FHU40_005583</name>
</gene>
<dbReference type="RefSeq" id="WP_183595675.1">
    <property type="nucleotide sequence ID" value="NZ_JACHWR010000020.1"/>
</dbReference>
<proteinExistence type="predicted"/>
<feature type="signal peptide" evidence="3">
    <location>
        <begin position="1"/>
        <end position="27"/>
    </location>
</feature>
<dbReference type="AlphaFoldDB" id="A0A7W4Z439"/>
<reference evidence="4 5" key="1">
    <citation type="submission" date="2020-08" db="EMBL/GenBank/DDBJ databases">
        <title>Sequencing the genomes of 1000 actinobacteria strains.</title>
        <authorList>
            <person name="Klenk H.-P."/>
        </authorList>
    </citation>
    <scope>NUCLEOTIDE SEQUENCE [LARGE SCALE GENOMIC DNA]</scope>
    <source>
        <strain evidence="4 5">DSM 105498</strain>
    </source>
</reference>
<evidence type="ECO:0000256" key="3">
    <source>
        <dbReference type="SAM" id="SignalP"/>
    </source>
</evidence>
<organism evidence="4 5">
    <name type="scientific">Nocardioides soli</name>
    <dbReference type="NCBI Taxonomy" id="1036020"/>
    <lineage>
        <taxon>Bacteria</taxon>
        <taxon>Bacillati</taxon>
        <taxon>Actinomycetota</taxon>
        <taxon>Actinomycetes</taxon>
        <taxon>Propionibacteriales</taxon>
        <taxon>Nocardioidaceae</taxon>
        <taxon>Nocardioides</taxon>
    </lineage>
</organism>
<dbReference type="Proteomes" id="UP000589626">
    <property type="component" value="Unassembled WGS sequence"/>
</dbReference>
<evidence type="ECO:0008006" key="6">
    <source>
        <dbReference type="Google" id="ProtNLM"/>
    </source>
</evidence>